<sequence length="246" mass="25250">MSRVGALDTNCGDQPGAAAQVLTAHRLFRFYRAAGEEIFALVGVSLSVDAGELVAVAGPSGSGKSTLLALLGGLDEPDGGSVVVDGLVISHRPETERAAIRARSVGILFQYGNLLDHLTVGQNMRLAARLSGTTVAPPDVSGRLAQVGMAGTENMLPRQLSGGQAARAGLAVALVNDPPVVLADEPTAELDSGSERQVLGLLRLAADGGTAVVIASHSPRVLAVCDRVVHLADGQISRIDQLGEVR</sequence>
<feature type="domain" description="ABC transporter" evidence="5">
    <location>
        <begin position="25"/>
        <end position="246"/>
    </location>
</feature>
<dbReference type="CDD" id="cd03255">
    <property type="entry name" value="ABC_MJ0796_LolCDE_FtsE"/>
    <property type="match status" value="1"/>
</dbReference>
<organism evidence="6 7">
    <name type="scientific">Hamadaea flava</name>
    <dbReference type="NCBI Taxonomy" id="1742688"/>
    <lineage>
        <taxon>Bacteria</taxon>
        <taxon>Bacillati</taxon>
        <taxon>Actinomycetota</taxon>
        <taxon>Actinomycetes</taxon>
        <taxon>Micromonosporales</taxon>
        <taxon>Micromonosporaceae</taxon>
        <taxon>Hamadaea</taxon>
    </lineage>
</organism>
<gene>
    <name evidence="6" type="ORF">ACFOZ4_35190</name>
</gene>
<dbReference type="PANTHER" id="PTHR24220:SF689">
    <property type="entry name" value="LIPOPROTEIN-RELEASING SYSTEM ATP-BINDING PROTEIN LOLD"/>
    <property type="match status" value="1"/>
</dbReference>
<dbReference type="RefSeq" id="WP_253754224.1">
    <property type="nucleotide sequence ID" value="NZ_JAMZDZ010000001.1"/>
</dbReference>
<dbReference type="PROSITE" id="PS50893">
    <property type="entry name" value="ABC_TRANSPORTER_2"/>
    <property type="match status" value="1"/>
</dbReference>
<keyword evidence="3" id="KW-0547">Nucleotide-binding</keyword>
<name>A0ABV8LYL5_9ACTN</name>
<dbReference type="Proteomes" id="UP001595816">
    <property type="component" value="Unassembled WGS sequence"/>
</dbReference>
<accession>A0ABV8LYL5</accession>
<proteinExistence type="inferred from homology"/>
<dbReference type="Pfam" id="PF00005">
    <property type="entry name" value="ABC_tran"/>
    <property type="match status" value="1"/>
</dbReference>
<dbReference type="PROSITE" id="PS00211">
    <property type="entry name" value="ABC_TRANSPORTER_1"/>
    <property type="match status" value="1"/>
</dbReference>
<dbReference type="InterPro" id="IPR003593">
    <property type="entry name" value="AAA+_ATPase"/>
</dbReference>
<protein>
    <submittedName>
        <fullName evidence="6">ABC transporter ATP-binding protein</fullName>
    </submittedName>
</protein>
<comment type="caution">
    <text evidence="6">The sequence shown here is derived from an EMBL/GenBank/DDBJ whole genome shotgun (WGS) entry which is preliminary data.</text>
</comment>
<dbReference type="Gene3D" id="3.40.50.300">
    <property type="entry name" value="P-loop containing nucleotide triphosphate hydrolases"/>
    <property type="match status" value="1"/>
</dbReference>
<dbReference type="EMBL" id="JBHSAY010000027">
    <property type="protein sequence ID" value="MFC4135880.1"/>
    <property type="molecule type" value="Genomic_DNA"/>
</dbReference>
<evidence type="ECO:0000256" key="2">
    <source>
        <dbReference type="ARBA" id="ARBA00022448"/>
    </source>
</evidence>
<keyword evidence="4 6" id="KW-0067">ATP-binding</keyword>
<dbReference type="PANTHER" id="PTHR24220">
    <property type="entry name" value="IMPORT ATP-BINDING PROTEIN"/>
    <property type="match status" value="1"/>
</dbReference>
<dbReference type="InterPro" id="IPR017871">
    <property type="entry name" value="ABC_transporter-like_CS"/>
</dbReference>
<dbReference type="InterPro" id="IPR015854">
    <property type="entry name" value="ABC_transpr_LolD-like"/>
</dbReference>
<dbReference type="GO" id="GO:0005524">
    <property type="term" value="F:ATP binding"/>
    <property type="evidence" value="ECO:0007669"/>
    <property type="project" value="UniProtKB-KW"/>
</dbReference>
<evidence type="ECO:0000256" key="4">
    <source>
        <dbReference type="ARBA" id="ARBA00022840"/>
    </source>
</evidence>
<dbReference type="InterPro" id="IPR027417">
    <property type="entry name" value="P-loop_NTPase"/>
</dbReference>
<comment type="similarity">
    <text evidence="1">Belongs to the ABC transporter superfamily.</text>
</comment>
<dbReference type="InterPro" id="IPR003439">
    <property type="entry name" value="ABC_transporter-like_ATP-bd"/>
</dbReference>
<dbReference type="SUPFAM" id="SSF52540">
    <property type="entry name" value="P-loop containing nucleoside triphosphate hydrolases"/>
    <property type="match status" value="1"/>
</dbReference>
<reference evidence="7" key="1">
    <citation type="journal article" date="2019" name="Int. J. Syst. Evol. Microbiol.">
        <title>The Global Catalogue of Microorganisms (GCM) 10K type strain sequencing project: providing services to taxonomists for standard genome sequencing and annotation.</title>
        <authorList>
            <consortium name="The Broad Institute Genomics Platform"/>
            <consortium name="The Broad Institute Genome Sequencing Center for Infectious Disease"/>
            <person name="Wu L."/>
            <person name="Ma J."/>
        </authorList>
    </citation>
    <scope>NUCLEOTIDE SEQUENCE [LARGE SCALE GENOMIC DNA]</scope>
    <source>
        <strain evidence="7">CGMCC 4.7289</strain>
    </source>
</reference>
<evidence type="ECO:0000313" key="6">
    <source>
        <dbReference type="EMBL" id="MFC4135880.1"/>
    </source>
</evidence>
<evidence type="ECO:0000256" key="1">
    <source>
        <dbReference type="ARBA" id="ARBA00005417"/>
    </source>
</evidence>
<keyword evidence="2" id="KW-0813">Transport</keyword>
<evidence type="ECO:0000313" key="7">
    <source>
        <dbReference type="Proteomes" id="UP001595816"/>
    </source>
</evidence>
<keyword evidence="7" id="KW-1185">Reference proteome</keyword>
<evidence type="ECO:0000256" key="3">
    <source>
        <dbReference type="ARBA" id="ARBA00022741"/>
    </source>
</evidence>
<evidence type="ECO:0000259" key="5">
    <source>
        <dbReference type="PROSITE" id="PS50893"/>
    </source>
</evidence>
<dbReference type="InterPro" id="IPR017911">
    <property type="entry name" value="MacB-like_ATP-bd"/>
</dbReference>
<dbReference type="SMART" id="SM00382">
    <property type="entry name" value="AAA"/>
    <property type="match status" value="1"/>
</dbReference>